<keyword evidence="2" id="KW-0732">Signal</keyword>
<feature type="signal peptide" evidence="2">
    <location>
        <begin position="1"/>
        <end position="23"/>
    </location>
</feature>
<keyword evidence="1" id="KW-1133">Transmembrane helix</keyword>
<evidence type="ECO:0000313" key="4">
    <source>
        <dbReference type="Proteomes" id="UP000534783"/>
    </source>
</evidence>
<gene>
    <name evidence="3" type="ORF">MNODULE_21590</name>
</gene>
<protein>
    <submittedName>
        <fullName evidence="3">Uncharacterized protein</fullName>
    </submittedName>
</protein>
<feature type="transmembrane region" description="Helical" evidence="1">
    <location>
        <begin position="33"/>
        <end position="51"/>
    </location>
</feature>
<sequence>MRRMTVLFIIGLALLLGPWNAHARDRRVYVGVGVGTAVAIGGGIVSFNIGYSQQVNKQKPESSLPGTDQPPALAELKRKGEDAAPHSLTDFEVRSQSASPQPLRIELPFFILRW</sequence>
<keyword evidence="4" id="KW-1185">Reference proteome</keyword>
<dbReference type="AlphaFoldDB" id="A0A7X6DU92"/>
<proteinExistence type="predicted"/>
<dbReference type="EMBL" id="VTOW01000006">
    <property type="protein sequence ID" value="NKE73357.1"/>
    <property type="molecule type" value="Genomic_DNA"/>
</dbReference>
<dbReference type="RefSeq" id="WP_168063306.1">
    <property type="nucleotide sequence ID" value="NZ_VTOW01000006.1"/>
</dbReference>
<keyword evidence="1" id="KW-0812">Transmembrane</keyword>
<comment type="caution">
    <text evidence="3">The sequence shown here is derived from an EMBL/GenBank/DDBJ whole genome shotgun (WGS) entry which is preliminary data.</text>
</comment>
<feature type="chain" id="PRO_5031518846" evidence="2">
    <location>
        <begin position="24"/>
        <end position="114"/>
    </location>
</feature>
<dbReference type="Proteomes" id="UP000534783">
    <property type="component" value="Unassembled WGS sequence"/>
</dbReference>
<name>A0A7X6DU92_9BACT</name>
<evidence type="ECO:0000256" key="1">
    <source>
        <dbReference type="SAM" id="Phobius"/>
    </source>
</evidence>
<reference evidence="3 4" key="1">
    <citation type="journal article" date="2020" name="Nature">
        <title>Bacterial chemolithoautotrophy via manganese oxidation.</title>
        <authorList>
            <person name="Yu H."/>
            <person name="Leadbetter J.R."/>
        </authorList>
    </citation>
    <scope>NUCLEOTIDE SEQUENCE [LARGE SCALE GENOMIC DNA]</scope>
    <source>
        <strain evidence="3 4">Mn-1</strain>
    </source>
</reference>
<evidence type="ECO:0000313" key="3">
    <source>
        <dbReference type="EMBL" id="NKE73357.1"/>
    </source>
</evidence>
<evidence type="ECO:0000256" key="2">
    <source>
        <dbReference type="SAM" id="SignalP"/>
    </source>
</evidence>
<organism evidence="3 4">
    <name type="scientific">Candidatus Manganitrophus noduliformans</name>
    <dbReference type="NCBI Taxonomy" id="2606439"/>
    <lineage>
        <taxon>Bacteria</taxon>
        <taxon>Pseudomonadati</taxon>
        <taxon>Nitrospirota</taxon>
        <taxon>Nitrospiria</taxon>
        <taxon>Candidatus Troglogloeales</taxon>
        <taxon>Candidatus Manganitrophaceae</taxon>
        <taxon>Candidatus Manganitrophus</taxon>
    </lineage>
</organism>
<keyword evidence="1" id="KW-0472">Membrane</keyword>
<accession>A0A7X6DU92</accession>